<dbReference type="RefSeq" id="XP_016248037.1">
    <property type="nucleotide sequence ID" value="XM_016394618.1"/>
</dbReference>
<evidence type="ECO:0000313" key="3">
    <source>
        <dbReference type="Proteomes" id="UP000054466"/>
    </source>
</evidence>
<dbReference type="PANTHER" id="PTHR37540">
    <property type="entry name" value="TRANSCRIPTION FACTOR (ACR-2), PUTATIVE-RELATED-RELATED"/>
    <property type="match status" value="1"/>
</dbReference>
<dbReference type="OrthoDB" id="3469466at2759"/>
<keyword evidence="3" id="KW-1185">Reference proteome</keyword>
<dbReference type="AlphaFoldDB" id="A0A0D1ZIL8"/>
<evidence type="ECO:0008006" key="4">
    <source>
        <dbReference type="Google" id="ProtNLM"/>
    </source>
</evidence>
<dbReference type="HOGENOM" id="CLU_015771_0_1_1"/>
<gene>
    <name evidence="2" type="ORF">PV07_07524</name>
</gene>
<evidence type="ECO:0000256" key="1">
    <source>
        <dbReference type="SAM" id="MobiDB-lite"/>
    </source>
</evidence>
<feature type="compositionally biased region" description="Basic and acidic residues" evidence="1">
    <location>
        <begin position="16"/>
        <end position="28"/>
    </location>
</feature>
<dbReference type="PANTHER" id="PTHR37540:SF5">
    <property type="entry name" value="TRANSCRIPTION FACTOR DOMAIN-CONTAINING PROTEIN"/>
    <property type="match status" value="1"/>
</dbReference>
<sequence>MVEIQFLLVKPAPGTESRRAQELRDSAARSHAARITHNRAKQQRKKKSREEEVDEGEGFDCSCCHRASSITTKDSNAISRWIHTHSSDAVFHRPSEWGHGHNDRPQVGHAHGDGVQDQRYLWAILGQGRQDPFGSYAGSNLPCRLLAVLEDAYEVVWPKMVQSEDNQLAVTKNSWRQAAVQYPFLFHCQVMGAAGAALSICQDETAVKYLSLKRLEHQMTAVKLIREELQSINNGRSEPSDELIMAILNLVTSSGDVNEPPGEEVHPKSPLAQAQPVGRVKLNDTHLQAVHMLIKRKGGLQGLKSYALAYMVEVVDIYVSTLKGSRPLYPWMHGSQDLVAKGKCIPDQHAKGLSKVLGSGLTLLASIDVKVHRLYLEACEVTIALDQYHRGAEGHPALSDLVDARNKTQHGFCSLAAATDSETDSFEALYELCRIAGLIFCDMVILPLPYSSGVKPRLARRLRAVLEAPSLRIFWKSAVYGDLLTWVVFMGTIAATFTKARGWYLQQLRGLVDDRQLDWDGFKKLMKTFLWWDFTFEVPAARIWKDINALTYESSVPCRASTTLNQKT</sequence>
<feature type="compositionally biased region" description="Basic residues" evidence="1">
    <location>
        <begin position="31"/>
        <end position="47"/>
    </location>
</feature>
<feature type="region of interest" description="Disordered" evidence="1">
    <location>
        <begin position="13"/>
        <end position="52"/>
    </location>
</feature>
<dbReference type="Proteomes" id="UP000054466">
    <property type="component" value="Unassembled WGS sequence"/>
</dbReference>
<proteinExistence type="predicted"/>
<evidence type="ECO:0000313" key="2">
    <source>
        <dbReference type="EMBL" id="KIW27821.1"/>
    </source>
</evidence>
<organism evidence="2 3">
    <name type="scientific">Cladophialophora immunda</name>
    <dbReference type="NCBI Taxonomy" id="569365"/>
    <lineage>
        <taxon>Eukaryota</taxon>
        <taxon>Fungi</taxon>
        <taxon>Dikarya</taxon>
        <taxon>Ascomycota</taxon>
        <taxon>Pezizomycotina</taxon>
        <taxon>Eurotiomycetes</taxon>
        <taxon>Chaetothyriomycetidae</taxon>
        <taxon>Chaetothyriales</taxon>
        <taxon>Herpotrichiellaceae</taxon>
        <taxon>Cladophialophora</taxon>
    </lineage>
</organism>
<dbReference type="GeneID" id="27346718"/>
<dbReference type="EMBL" id="KN847043">
    <property type="protein sequence ID" value="KIW27821.1"/>
    <property type="molecule type" value="Genomic_DNA"/>
</dbReference>
<name>A0A0D1ZIL8_9EURO</name>
<dbReference type="VEuPathDB" id="FungiDB:PV07_07524"/>
<reference evidence="2 3" key="1">
    <citation type="submission" date="2015-01" db="EMBL/GenBank/DDBJ databases">
        <title>The Genome Sequence of Cladophialophora immunda CBS83496.</title>
        <authorList>
            <consortium name="The Broad Institute Genomics Platform"/>
            <person name="Cuomo C."/>
            <person name="de Hoog S."/>
            <person name="Gorbushina A."/>
            <person name="Stielow B."/>
            <person name="Teixiera M."/>
            <person name="Abouelleil A."/>
            <person name="Chapman S.B."/>
            <person name="Priest M."/>
            <person name="Young S.K."/>
            <person name="Wortman J."/>
            <person name="Nusbaum C."/>
            <person name="Birren B."/>
        </authorList>
    </citation>
    <scope>NUCLEOTIDE SEQUENCE [LARGE SCALE GENOMIC DNA]</scope>
    <source>
        <strain evidence="2 3">CBS 83496</strain>
    </source>
</reference>
<dbReference type="STRING" id="569365.A0A0D1ZIL8"/>
<accession>A0A0D1ZIL8</accession>
<protein>
    <recommendedName>
        <fullName evidence="4">Transcription factor domain-containing protein</fullName>
    </recommendedName>
</protein>